<feature type="signal peptide" evidence="2">
    <location>
        <begin position="1"/>
        <end position="25"/>
    </location>
</feature>
<feature type="region of interest" description="Disordered" evidence="1">
    <location>
        <begin position="63"/>
        <end position="106"/>
    </location>
</feature>
<organism evidence="3 4">
    <name type="scientific">Eucalyptus globulus</name>
    <name type="common">Tasmanian blue gum</name>
    <dbReference type="NCBI Taxonomy" id="34317"/>
    <lineage>
        <taxon>Eukaryota</taxon>
        <taxon>Viridiplantae</taxon>
        <taxon>Streptophyta</taxon>
        <taxon>Embryophyta</taxon>
        <taxon>Tracheophyta</taxon>
        <taxon>Spermatophyta</taxon>
        <taxon>Magnoliopsida</taxon>
        <taxon>eudicotyledons</taxon>
        <taxon>Gunneridae</taxon>
        <taxon>Pentapetalae</taxon>
        <taxon>rosids</taxon>
        <taxon>malvids</taxon>
        <taxon>Myrtales</taxon>
        <taxon>Myrtaceae</taxon>
        <taxon>Myrtoideae</taxon>
        <taxon>Eucalypteae</taxon>
        <taxon>Eucalyptus</taxon>
    </lineage>
</organism>
<evidence type="ECO:0000313" key="3">
    <source>
        <dbReference type="EMBL" id="KAL3734218.1"/>
    </source>
</evidence>
<proteinExistence type="predicted"/>
<sequence length="118" mass="12470">MTTSSSVPVLCLMAVMAITIGTATARVEMIARPSVPLPPQFDALKGERDDHYGPMRSAIMDDYGGWGPAPNTGGGQAAPIPHPAISSAANSRPHDRAEPTVRSSKGRVSVLDTEYRLL</sequence>
<feature type="chain" id="PRO_5044856840" evidence="2">
    <location>
        <begin position="26"/>
        <end position="118"/>
    </location>
</feature>
<feature type="compositionally biased region" description="Low complexity" evidence="1">
    <location>
        <begin position="77"/>
        <end position="89"/>
    </location>
</feature>
<protein>
    <submittedName>
        <fullName evidence="3">Uncharacterized protein</fullName>
    </submittedName>
</protein>
<evidence type="ECO:0000313" key="4">
    <source>
        <dbReference type="Proteomes" id="UP001634007"/>
    </source>
</evidence>
<dbReference type="Proteomes" id="UP001634007">
    <property type="component" value="Unassembled WGS sequence"/>
</dbReference>
<feature type="compositionally biased region" description="Gly residues" evidence="1">
    <location>
        <begin position="64"/>
        <end position="76"/>
    </location>
</feature>
<accession>A0ABD3K3E5</accession>
<keyword evidence="2" id="KW-0732">Signal</keyword>
<evidence type="ECO:0000256" key="2">
    <source>
        <dbReference type="SAM" id="SignalP"/>
    </source>
</evidence>
<comment type="caution">
    <text evidence="3">The sequence shown here is derived from an EMBL/GenBank/DDBJ whole genome shotgun (WGS) entry which is preliminary data.</text>
</comment>
<keyword evidence="4" id="KW-1185">Reference proteome</keyword>
<dbReference type="EMBL" id="JBJKBG010000006">
    <property type="protein sequence ID" value="KAL3734218.1"/>
    <property type="molecule type" value="Genomic_DNA"/>
</dbReference>
<reference evidence="3 4" key="1">
    <citation type="submission" date="2024-11" db="EMBL/GenBank/DDBJ databases">
        <title>Chromosome-level genome assembly of Eucalyptus globulus Labill. provides insights into its genome evolution.</title>
        <authorList>
            <person name="Li X."/>
        </authorList>
    </citation>
    <scope>NUCLEOTIDE SEQUENCE [LARGE SCALE GENOMIC DNA]</scope>
    <source>
        <strain evidence="3">CL2024</strain>
        <tissue evidence="3">Fresh tender leaves</tissue>
    </source>
</reference>
<evidence type="ECO:0000256" key="1">
    <source>
        <dbReference type="SAM" id="MobiDB-lite"/>
    </source>
</evidence>
<dbReference type="AlphaFoldDB" id="A0ABD3K3E5"/>
<gene>
    <name evidence="3" type="ORF">ACJRO7_023549</name>
</gene>
<name>A0ABD3K3E5_EUCGL</name>